<dbReference type="EMBL" id="FOYQ01000001">
    <property type="protein sequence ID" value="SFR35029.1"/>
    <property type="molecule type" value="Genomic_DNA"/>
</dbReference>
<evidence type="ECO:0000313" key="1">
    <source>
        <dbReference type="EMBL" id="SFR35029.1"/>
    </source>
</evidence>
<dbReference type="Pfam" id="PF09912">
    <property type="entry name" value="DUF2141"/>
    <property type="match status" value="1"/>
</dbReference>
<dbReference type="Proteomes" id="UP000199534">
    <property type="component" value="Unassembled WGS sequence"/>
</dbReference>
<protein>
    <submittedName>
        <fullName evidence="1">Uncharacterized conserved protein, DUF2141 family</fullName>
    </submittedName>
</protein>
<dbReference type="InterPro" id="IPR018673">
    <property type="entry name" value="DUF2141"/>
</dbReference>
<reference evidence="1 2" key="1">
    <citation type="submission" date="2016-10" db="EMBL/GenBank/DDBJ databases">
        <authorList>
            <person name="de Groot N.N."/>
        </authorList>
    </citation>
    <scope>NUCLEOTIDE SEQUENCE [LARGE SCALE GENOMIC DNA]</scope>
    <source>
        <strain evidence="1 2">DSM 21019</strain>
    </source>
</reference>
<dbReference type="STRING" id="400055.SAMN04490243_0926"/>
<dbReference type="AlphaFoldDB" id="A0A1I6FYL1"/>
<gene>
    <name evidence="1" type="ORF">SAMN04490243_0926</name>
</gene>
<name>A0A1I6FYL1_9FLAO</name>
<accession>A0A1I6FYL1</accession>
<evidence type="ECO:0000313" key="2">
    <source>
        <dbReference type="Proteomes" id="UP000199534"/>
    </source>
</evidence>
<organism evidence="1 2">
    <name type="scientific">Robiginitalea myxolifaciens</name>
    <dbReference type="NCBI Taxonomy" id="400055"/>
    <lineage>
        <taxon>Bacteria</taxon>
        <taxon>Pseudomonadati</taxon>
        <taxon>Bacteroidota</taxon>
        <taxon>Flavobacteriia</taxon>
        <taxon>Flavobacteriales</taxon>
        <taxon>Flavobacteriaceae</taxon>
        <taxon>Robiginitalea</taxon>
    </lineage>
</organism>
<proteinExistence type="predicted"/>
<keyword evidence="2" id="KW-1185">Reference proteome</keyword>
<sequence length="177" mass="19857">MKNYSRKSASNLMNKSGHRVLPKTVNLFYSKHGNHTMNRNLNWLVLSIVFLLPFLGSSQHRLSIRVDGVASSQGTLQVAVYTEEENFLKVQGVYRRDSVKAKSGSNELVLEGLPPGDYAVAVFHDENDNEELDTNWVGIPKEPLGFSNSRMKAFGPPSFEDCRIRLQTDASVVIQMN</sequence>